<gene>
    <name evidence="1" type="ORF">GNZ13_44610</name>
</gene>
<evidence type="ECO:0000313" key="1">
    <source>
        <dbReference type="EMBL" id="NPT61431.1"/>
    </source>
</evidence>
<comment type="caution">
    <text evidence="1">The sequence shown here is derived from an EMBL/GenBank/DDBJ whole genome shotgun (WGS) entry which is preliminary data.</text>
</comment>
<dbReference type="PROSITE" id="PS51257">
    <property type="entry name" value="PROKAR_LIPOPROTEIN"/>
    <property type="match status" value="1"/>
</dbReference>
<protein>
    <submittedName>
        <fullName evidence="1">Uncharacterized protein</fullName>
    </submittedName>
</protein>
<dbReference type="EMBL" id="WOEZ01000270">
    <property type="protein sequence ID" value="NPT61431.1"/>
    <property type="molecule type" value="Genomic_DNA"/>
</dbReference>
<proteinExistence type="predicted"/>
<sequence length="186" mass="20934">MNLRELHQQKRAVTTDGIVKKSRSVGCVSPSWLACYPIFQDALRGGETTFRKLPLHAKLVALKRTTEDAAEQAIASRILDDVGASFVELSTGLVEDAVRRYLSMQPGSVNWHATPSTTLLDDLARQIVGVQQPHVSRPPCVLRPGQGIFLDGWMRFFSYRARSDKTIPLLAIDWINFYQRLCPLHF</sequence>
<keyword evidence="2" id="KW-1185">Reference proteome</keyword>
<reference evidence="1 2" key="1">
    <citation type="submission" date="2019-11" db="EMBL/GenBank/DDBJ databases">
        <title>Metabolism of dissolved organic matter in forest soils.</title>
        <authorList>
            <person name="Cyle K.T."/>
            <person name="Wilhelm R.C."/>
            <person name="Martinez C.E."/>
        </authorList>
    </citation>
    <scope>NUCLEOTIDE SEQUENCE [LARGE SCALE GENOMIC DNA]</scope>
    <source>
        <strain evidence="1 2">5N</strain>
    </source>
</reference>
<name>A0A972NX97_9BURK</name>
<accession>A0A972NX97</accession>
<evidence type="ECO:0000313" key="2">
    <source>
        <dbReference type="Proteomes" id="UP000655523"/>
    </source>
</evidence>
<organism evidence="1 2">
    <name type="scientific">Paraburkholderia elongata</name>
    <dbReference type="NCBI Taxonomy" id="2675747"/>
    <lineage>
        <taxon>Bacteria</taxon>
        <taxon>Pseudomonadati</taxon>
        <taxon>Pseudomonadota</taxon>
        <taxon>Betaproteobacteria</taxon>
        <taxon>Burkholderiales</taxon>
        <taxon>Burkholderiaceae</taxon>
        <taxon>Paraburkholderia</taxon>
    </lineage>
</organism>
<dbReference type="RefSeq" id="WP_172177099.1">
    <property type="nucleotide sequence ID" value="NZ_WOEZ01000270.1"/>
</dbReference>
<dbReference type="Proteomes" id="UP000655523">
    <property type="component" value="Unassembled WGS sequence"/>
</dbReference>
<dbReference type="AlphaFoldDB" id="A0A972NX97"/>